<gene>
    <name evidence="1" type="ORF">HU200_037990</name>
</gene>
<evidence type="ECO:0000313" key="1">
    <source>
        <dbReference type="EMBL" id="KAF8694889.1"/>
    </source>
</evidence>
<name>A0A835BDF2_9POAL</name>
<comment type="caution">
    <text evidence="1">The sequence shown here is derived from an EMBL/GenBank/DDBJ whole genome shotgun (WGS) entry which is preliminary data.</text>
</comment>
<keyword evidence="2" id="KW-1185">Reference proteome</keyword>
<protein>
    <recommendedName>
        <fullName evidence="3">Ribosomal protein S15</fullName>
    </recommendedName>
</protein>
<evidence type="ECO:0000313" key="2">
    <source>
        <dbReference type="Proteomes" id="UP000636709"/>
    </source>
</evidence>
<proteinExistence type="predicted"/>
<dbReference type="Gramene" id="Dexi2A01G0022030.1">
    <property type="protein sequence ID" value="Dexi2A01G0022030.1:cds"/>
    <property type="gene ID" value="Dexi2A01G0022030"/>
</dbReference>
<evidence type="ECO:0008006" key="3">
    <source>
        <dbReference type="Google" id="ProtNLM"/>
    </source>
</evidence>
<reference evidence="1" key="1">
    <citation type="submission" date="2020-07" db="EMBL/GenBank/DDBJ databases">
        <title>Genome sequence and genetic diversity analysis of an under-domesticated orphan crop, white fonio (Digitaria exilis).</title>
        <authorList>
            <person name="Bennetzen J.L."/>
            <person name="Chen S."/>
            <person name="Ma X."/>
            <person name="Wang X."/>
            <person name="Yssel A.E.J."/>
            <person name="Chaluvadi S.R."/>
            <person name="Johnson M."/>
            <person name="Gangashetty P."/>
            <person name="Hamidou F."/>
            <person name="Sanogo M.D."/>
            <person name="Zwaenepoel A."/>
            <person name="Wallace J."/>
            <person name="Van De Peer Y."/>
            <person name="Van Deynze A."/>
        </authorList>
    </citation>
    <scope>NUCLEOTIDE SEQUENCE</scope>
    <source>
        <tissue evidence="1">Leaves</tissue>
    </source>
</reference>
<accession>A0A835BDF2</accession>
<organism evidence="1 2">
    <name type="scientific">Digitaria exilis</name>
    <dbReference type="NCBI Taxonomy" id="1010633"/>
    <lineage>
        <taxon>Eukaryota</taxon>
        <taxon>Viridiplantae</taxon>
        <taxon>Streptophyta</taxon>
        <taxon>Embryophyta</taxon>
        <taxon>Tracheophyta</taxon>
        <taxon>Spermatophyta</taxon>
        <taxon>Magnoliopsida</taxon>
        <taxon>Liliopsida</taxon>
        <taxon>Poales</taxon>
        <taxon>Poaceae</taxon>
        <taxon>PACMAD clade</taxon>
        <taxon>Panicoideae</taxon>
        <taxon>Panicodae</taxon>
        <taxon>Paniceae</taxon>
        <taxon>Anthephorinae</taxon>
        <taxon>Digitaria</taxon>
    </lineage>
</organism>
<sequence length="35" mass="4387">MMAIREVDGMFNYLDPEYYGILMKRLRLKYRNQEE</sequence>
<dbReference type="Proteomes" id="UP000636709">
    <property type="component" value="Unassembled WGS sequence"/>
</dbReference>
<dbReference type="EMBL" id="JACEFO010001901">
    <property type="protein sequence ID" value="KAF8694889.1"/>
    <property type="molecule type" value="Genomic_DNA"/>
</dbReference>
<dbReference type="AlphaFoldDB" id="A0A835BDF2"/>